<accession>A0A0L0G8K1</accession>
<feature type="compositionally biased region" description="Basic and acidic residues" evidence="7">
    <location>
        <begin position="674"/>
        <end position="683"/>
    </location>
</feature>
<comment type="subcellular location">
    <subcellularLocation>
        <location evidence="1">Nucleus</location>
    </subcellularLocation>
</comment>
<feature type="compositionally biased region" description="Basic residues" evidence="7">
    <location>
        <begin position="1354"/>
        <end position="1372"/>
    </location>
</feature>
<name>A0A0L0G8K1_9EUKA</name>
<keyword evidence="2" id="KW-0479">Metal-binding</keyword>
<feature type="domain" description="PHD-type" evidence="8">
    <location>
        <begin position="1428"/>
        <end position="1478"/>
    </location>
</feature>
<dbReference type="InterPro" id="IPR037869">
    <property type="entry name" value="Spp1/CFP1"/>
</dbReference>
<feature type="compositionally biased region" description="Basic and acidic residues" evidence="7">
    <location>
        <begin position="847"/>
        <end position="882"/>
    </location>
</feature>
<reference evidence="9 10" key="1">
    <citation type="submission" date="2011-02" db="EMBL/GenBank/DDBJ databases">
        <title>The Genome Sequence of Sphaeroforma arctica JP610.</title>
        <authorList>
            <consortium name="The Broad Institute Genome Sequencing Platform"/>
            <person name="Russ C."/>
            <person name="Cuomo C."/>
            <person name="Young S.K."/>
            <person name="Zeng Q."/>
            <person name="Gargeya S."/>
            <person name="Alvarado L."/>
            <person name="Berlin A."/>
            <person name="Chapman S.B."/>
            <person name="Chen Z."/>
            <person name="Freedman E."/>
            <person name="Gellesch M."/>
            <person name="Goldberg J."/>
            <person name="Griggs A."/>
            <person name="Gujja S."/>
            <person name="Heilman E."/>
            <person name="Heiman D."/>
            <person name="Howarth C."/>
            <person name="Mehta T."/>
            <person name="Neiman D."/>
            <person name="Pearson M."/>
            <person name="Roberts A."/>
            <person name="Saif S."/>
            <person name="Shea T."/>
            <person name="Shenoy N."/>
            <person name="Sisk P."/>
            <person name="Stolte C."/>
            <person name="Sykes S."/>
            <person name="White J."/>
            <person name="Yandava C."/>
            <person name="Burger G."/>
            <person name="Gray M.W."/>
            <person name="Holland P.W.H."/>
            <person name="King N."/>
            <person name="Lang F.B.F."/>
            <person name="Roger A.J."/>
            <person name="Ruiz-Trillo I."/>
            <person name="Haas B."/>
            <person name="Nusbaum C."/>
            <person name="Birren B."/>
        </authorList>
    </citation>
    <scope>NUCLEOTIDE SEQUENCE [LARGE SCALE GENOMIC DNA]</scope>
    <source>
        <strain evidence="9 10">JP610</strain>
    </source>
</reference>
<evidence type="ECO:0000256" key="5">
    <source>
        <dbReference type="ARBA" id="ARBA00023242"/>
    </source>
</evidence>
<keyword evidence="4" id="KW-0862">Zinc</keyword>
<dbReference type="InterPro" id="IPR001965">
    <property type="entry name" value="Znf_PHD"/>
</dbReference>
<feature type="compositionally biased region" description="Polar residues" evidence="7">
    <location>
        <begin position="31"/>
        <end position="43"/>
    </location>
</feature>
<dbReference type="SUPFAM" id="SSF57903">
    <property type="entry name" value="FYVE/PHD zinc finger"/>
    <property type="match status" value="1"/>
</dbReference>
<feature type="region of interest" description="Disordered" evidence="7">
    <location>
        <begin position="1"/>
        <end position="83"/>
    </location>
</feature>
<feature type="region of interest" description="Disordered" evidence="7">
    <location>
        <begin position="241"/>
        <end position="1394"/>
    </location>
</feature>
<proteinExistence type="predicted"/>
<feature type="compositionally biased region" description="Acidic residues" evidence="7">
    <location>
        <begin position="281"/>
        <end position="297"/>
    </location>
</feature>
<evidence type="ECO:0000256" key="3">
    <source>
        <dbReference type="ARBA" id="ARBA00022771"/>
    </source>
</evidence>
<dbReference type="GO" id="GO:0045893">
    <property type="term" value="P:positive regulation of DNA-templated transcription"/>
    <property type="evidence" value="ECO:0007669"/>
    <property type="project" value="TreeGrafter"/>
</dbReference>
<dbReference type="Gene3D" id="3.30.40.10">
    <property type="entry name" value="Zinc/RING finger domain, C3HC4 (zinc finger)"/>
    <property type="match status" value="1"/>
</dbReference>
<feature type="compositionally biased region" description="Acidic residues" evidence="7">
    <location>
        <begin position="60"/>
        <end position="83"/>
    </location>
</feature>
<feature type="region of interest" description="Disordered" evidence="7">
    <location>
        <begin position="123"/>
        <end position="160"/>
    </location>
</feature>
<feature type="compositionally biased region" description="Basic and acidic residues" evidence="7">
    <location>
        <begin position="390"/>
        <end position="407"/>
    </location>
</feature>
<dbReference type="STRING" id="667725.A0A0L0G8K1"/>
<feature type="compositionally biased region" description="Basic and acidic residues" evidence="7">
    <location>
        <begin position="1113"/>
        <end position="1156"/>
    </location>
</feature>
<feature type="compositionally biased region" description="Basic and acidic residues" evidence="7">
    <location>
        <begin position="499"/>
        <end position="517"/>
    </location>
</feature>
<evidence type="ECO:0000256" key="6">
    <source>
        <dbReference type="PROSITE-ProRule" id="PRU00146"/>
    </source>
</evidence>
<dbReference type="Proteomes" id="UP000054560">
    <property type="component" value="Unassembled WGS sequence"/>
</dbReference>
<dbReference type="InterPro" id="IPR011011">
    <property type="entry name" value="Znf_FYVE_PHD"/>
</dbReference>
<dbReference type="PANTHER" id="PTHR46174:SF1">
    <property type="entry name" value="CXXC-TYPE ZINC FINGER PROTEIN 1"/>
    <property type="match status" value="1"/>
</dbReference>
<feature type="compositionally biased region" description="Low complexity" evidence="7">
    <location>
        <begin position="134"/>
        <end position="148"/>
    </location>
</feature>
<dbReference type="GO" id="GO:0008270">
    <property type="term" value="F:zinc ion binding"/>
    <property type="evidence" value="ECO:0007669"/>
    <property type="project" value="UniProtKB-KW"/>
</dbReference>
<evidence type="ECO:0000313" key="9">
    <source>
        <dbReference type="EMBL" id="KNC85206.1"/>
    </source>
</evidence>
<dbReference type="GO" id="GO:0048188">
    <property type="term" value="C:Set1C/COMPASS complex"/>
    <property type="evidence" value="ECO:0007669"/>
    <property type="project" value="InterPro"/>
</dbReference>
<feature type="compositionally biased region" description="Basic residues" evidence="7">
    <location>
        <begin position="637"/>
        <end position="651"/>
    </location>
</feature>
<evidence type="ECO:0000256" key="2">
    <source>
        <dbReference type="ARBA" id="ARBA00022723"/>
    </source>
</evidence>
<dbReference type="GeneID" id="25903088"/>
<evidence type="ECO:0000256" key="1">
    <source>
        <dbReference type="ARBA" id="ARBA00004123"/>
    </source>
</evidence>
<dbReference type="PANTHER" id="PTHR46174">
    <property type="entry name" value="CXXC-TYPE ZINC FINGER PROTEIN 1"/>
    <property type="match status" value="1"/>
</dbReference>
<feature type="compositionally biased region" description="Low complexity" evidence="7">
    <location>
        <begin position="652"/>
        <end position="661"/>
    </location>
</feature>
<feature type="compositionally biased region" description="Basic and acidic residues" evidence="7">
    <location>
        <begin position="961"/>
        <end position="979"/>
    </location>
</feature>
<feature type="compositionally biased region" description="Basic and acidic residues" evidence="7">
    <location>
        <begin position="933"/>
        <end position="942"/>
    </location>
</feature>
<dbReference type="OrthoDB" id="10002605at2759"/>
<feature type="compositionally biased region" description="Basic and acidic residues" evidence="7">
    <location>
        <begin position="1264"/>
        <end position="1301"/>
    </location>
</feature>
<dbReference type="PROSITE" id="PS50016">
    <property type="entry name" value="ZF_PHD_2"/>
    <property type="match status" value="1"/>
</dbReference>
<feature type="compositionally biased region" description="Basic and acidic residues" evidence="7">
    <location>
        <begin position="616"/>
        <end position="636"/>
    </location>
</feature>
<keyword evidence="10" id="KW-1185">Reference proteome</keyword>
<evidence type="ECO:0000259" key="8">
    <source>
        <dbReference type="PROSITE" id="PS50016"/>
    </source>
</evidence>
<sequence>MLRKHLQMAGSSVCGISTTKPDGAAAAIQPPNDQQDGTVQADITTDKVPAQTGDSALPVSEDEESGDDDDDDEIEGDDNESEVEDTIYGIKFRTIAEIGETIPNWLPPFPTIVEKPAEQATVDVSSIEKASTKTSTEGDATEGAEAGAVSVRTRQGGDGLEGRDVFHDDPFSNEPSLGTIGAGQTNGGLAEMQQQRMMNNMGSHHTTNQPNNGAVEVLSFSDDEDFQRRISYDGPIRSAVETGNNRLGGNGIGAPGRYSGGWQGQGTSNLLLVPTTPPELSGEDSEELSASSDEENVDPVINVGVKQSVWDSEKQGRGDRPPSGRNRRADSGSGGVHKGENGHAGTGSFRRRSVTAKDSSFGQSETGDDDDNWSDGSDAPLRPKKLAVGDSKRGIKDKPLGDKEKGWEGLPAVQNTSQMDSTPTLEGHIQPVHKTRSPEIPAASTVRKDGGSAVVHLTRIKSDPDDVAYAVGDSPAGTKKGGKLGVGGVSGKDRKHRNRDKDKERDKDRDKDRDRGRSMSGVSTNDKSAKSKRSGSPTKTGSRSKDKDKRLPIRPDGSDAIALSGTSNKSKDIKEKKSSPRPSLNRKIKTTPAPSPSPSSAVVSGKQAMVEDGAEDKDLLRVHVRSTHENGKDEGKRGRKVSPHRREKRLSRSPSKSPLRSNAGGSPIPPHSPSKKDRDTNTKRREKKVSHRENKYKSDSVITLNVKEPGNDDGKESSGERSRDRSRDRSREKSRDKDRDKDRADKRHRDRDKERGVKPGLASPQKEGTEGHKSPSVTIGVPKFFSSSRDSEAGDKAKKRDKPAKEKSSFGAALSAAVGGTTSPQVHQKDMYKGPTKIRLKTGSRGPDGEMDKHEDRDRDKEKDKSRESGKEKEREKDRDGLSLKVKLVGKAGGESPRKRPLSPADAGPLKVKLGSKMGVESPKKRPLSPPEPSKRQEESRASETSSQAPKKMKLAVGGGKSERSAEHSIKLKRSDGGDGKSSGSSPNRKRKHTDHGNETSELSLKRGGSLSPNPVGTHRKKHRSRSPSPRPDSSSRLSNKASRPHHSPKIDNVRESPKIPSTSPRPVSGETTRDKNSGTRHKVSKGGSSGVSGSSKSIVKDGKIRIRPSSRTLERVAGKEPSADREKGRDREKDKDKDKDSKDRNKDKHRDKYKDAISSPPVTMETGSETPSLRGRSRRSSATYVTLPVEKSGTGDGKARTSTSDIPESKSSKAKNSKDKDRDRVSVSAKSPTAMERQPSIPGSGSRPLFVVGAKKVVLKTSEPTKDKDKDKDRDVSAGDLSAHGRDRDSKATKAASKRDKGSKHSTVAAKEEKARSDDPAPTSGGGFDNDDEENMTFADLIIAPRGEEKDKSKKKKKEKKDKKDKKRKRERTYSRSVSPHASPTFDDNPPTAKHLSIKLKISRPDAKLEVPVAAPEPPPLPPIDIAYNCVKCPAVDTHDMICCEACDSWFHFHCVGLTQTEVNSIENYYCKSCKKKGKHKKKK</sequence>
<feature type="compositionally biased region" description="Basic and acidic residues" evidence="7">
    <location>
        <begin position="1311"/>
        <end position="1320"/>
    </location>
</feature>
<feature type="compositionally biased region" description="Basic and acidic residues" evidence="7">
    <location>
        <begin position="789"/>
        <end position="808"/>
    </location>
</feature>
<dbReference type="Pfam" id="PF00628">
    <property type="entry name" value="PHD"/>
    <property type="match status" value="1"/>
</dbReference>
<evidence type="ECO:0000313" key="10">
    <source>
        <dbReference type="Proteomes" id="UP000054560"/>
    </source>
</evidence>
<feature type="compositionally biased region" description="Basic and acidic residues" evidence="7">
    <location>
        <begin position="311"/>
        <end position="330"/>
    </location>
</feature>
<feature type="compositionally biased region" description="Polar residues" evidence="7">
    <location>
        <begin position="123"/>
        <end position="133"/>
    </location>
</feature>
<organism evidence="9 10">
    <name type="scientific">Sphaeroforma arctica JP610</name>
    <dbReference type="NCBI Taxonomy" id="667725"/>
    <lineage>
        <taxon>Eukaryota</taxon>
        <taxon>Ichthyosporea</taxon>
        <taxon>Ichthyophonida</taxon>
        <taxon>Sphaeroforma</taxon>
    </lineage>
</organism>
<dbReference type="InterPro" id="IPR013083">
    <property type="entry name" value="Znf_RING/FYVE/PHD"/>
</dbReference>
<dbReference type="InterPro" id="IPR019787">
    <property type="entry name" value="Znf_PHD-finger"/>
</dbReference>
<keyword evidence="3 6" id="KW-0863">Zinc-finger</keyword>
<feature type="compositionally biased region" description="Basic and acidic residues" evidence="7">
    <location>
        <begin position="709"/>
        <end position="757"/>
    </location>
</feature>
<feature type="compositionally biased region" description="Basic and acidic residues" evidence="7">
    <location>
        <begin position="569"/>
        <end position="578"/>
    </location>
</feature>
<feature type="compositionally biased region" description="Basic and acidic residues" evidence="7">
    <location>
        <begin position="543"/>
        <end position="557"/>
    </location>
</feature>
<dbReference type="RefSeq" id="XP_014159108.1">
    <property type="nucleotide sequence ID" value="XM_014303633.1"/>
</dbReference>
<keyword evidence="5" id="KW-0539">Nucleus</keyword>
<feature type="compositionally biased region" description="Gly residues" evidence="7">
    <location>
        <begin position="246"/>
        <end position="264"/>
    </location>
</feature>
<protein>
    <recommendedName>
        <fullName evidence="8">PHD-type domain-containing protein</fullName>
    </recommendedName>
</protein>
<feature type="compositionally biased region" description="Polar residues" evidence="7">
    <location>
        <begin position="413"/>
        <end position="424"/>
    </location>
</feature>
<feature type="compositionally biased region" description="Polar residues" evidence="7">
    <location>
        <begin position="356"/>
        <end position="365"/>
    </location>
</feature>
<evidence type="ECO:0000256" key="4">
    <source>
        <dbReference type="ARBA" id="ARBA00022833"/>
    </source>
</evidence>
<dbReference type="EMBL" id="KQ241714">
    <property type="protein sequence ID" value="KNC85206.1"/>
    <property type="molecule type" value="Genomic_DNA"/>
</dbReference>
<feature type="compositionally biased region" description="Basic and acidic residues" evidence="7">
    <location>
        <begin position="1049"/>
        <end position="1058"/>
    </location>
</feature>
<dbReference type="PROSITE" id="PS01359">
    <property type="entry name" value="ZF_PHD_1"/>
    <property type="match status" value="1"/>
</dbReference>
<gene>
    <name evidence="9" type="ORF">SARC_02584</name>
</gene>
<feature type="compositionally biased region" description="Basic and acidic residues" evidence="7">
    <location>
        <begin position="1208"/>
        <end position="1226"/>
    </location>
</feature>
<dbReference type="SMART" id="SM00249">
    <property type="entry name" value="PHD"/>
    <property type="match status" value="1"/>
</dbReference>
<evidence type="ECO:0000256" key="7">
    <source>
        <dbReference type="SAM" id="MobiDB-lite"/>
    </source>
</evidence>
<dbReference type="InterPro" id="IPR019786">
    <property type="entry name" value="Zinc_finger_PHD-type_CS"/>
</dbReference>